<evidence type="ECO:0000313" key="1">
    <source>
        <dbReference type="EMBL" id="KMQ86895.1"/>
    </source>
</evidence>
<name>A0A0J7N2L1_LASNI</name>
<sequence length="154" mass="17679">MRSTSLAVIYQINSRSEISDQVTYCLGIEFIQDEEGILMHQKGYLLDILQRFGILDSKPVSTLLESGTKLKKASSTEEESFPYKELLGALMYLAICFRPDIAYSVSYLSQFANYYDSTHWIVAKRVLRYLKATADNGLFYRKTSLPLRDYVDTD</sequence>
<dbReference type="OrthoDB" id="7553993at2759"/>
<organism evidence="1 2">
    <name type="scientific">Lasius niger</name>
    <name type="common">Black garden ant</name>
    <dbReference type="NCBI Taxonomy" id="67767"/>
    <lineage>
        <taxon>Eukaryota</taxon>
        <taxon>Metazoa</taxon>
        <taxon>Ecdysozoa</taxon>
        <taxon>Arthropoda</taxon>
        <taxon>Hexapoda</taxon>
        <taxon>Insecta</taxon>
        <taxon>Pterygota</taxon>
        <taxon>Neoptera</taxon>
        <taxon>Endopterygota</taxon>
        <taxon>Hymenoptera</taxon>
        <taxon>Apocrita</taxon>
        <taxon>Aculeata</taxon>
        <taxon>Formicoidea</taxon>
        <taxon>Formicidae</taxon>
        <taxon>Formicinae</taxon>
        <taxon>Lasius</taxon>
        <taxon>Lasius</taxon>
    </lineage>
</organism>
<dbReference type="PaxDb" id="67767-A0A0J7N2L1"/>
<dbReference type="PANTHER" id="PTHR11439">
    <property type="entry name" value="GAG-POL-RELATED RETROTRANSPOSON"/>
    <property type="match status" value="1"/>
</dbReference>
<gene>
    <name evidence="1" type="ORF">RF55_14000</name>
</gene>
<dbReference type="AlphaFoldDB" id="A0A0J7N2L1"/>
<reference evidence="1 2" key="1">
    <citation type="submission" date="2015-04" db="EMBL/GenBank/DDBJ databases">
        <title>Lasius niger genome sequencing.</title>
        <authorList>
            <person name="Konorov E.A."/>
            <person name="Nikitin M.A."/>
            <person name="Kirill M.V."/>
            <person name="Chang P."/>
        </authorList>
    </citation>
    <scope>NUCLEOTIDE SEQUENCE [LARGE SCALE GENOMIC DNA]</scope>
    <source>
        <tissue evidence="1">Whole</tissue>
    </source>
</reference>
<dbReference type="Proteomes" id="UP000036403">
    <property type="component" value="Unassembled WGS sequence"/>
</dbReference>
<dbReference type="STRING" id="67767.A0A0J7N2L1"/>
<keyword evidence="2" id="KW-1185">Reference proteome</keyword>
<dbReference type="EMBL" id="LBMM01011334">
    <property type="protein sequence ID" value="KMQ86895.1"/>
    <property type="molecule type" value="Genomic_DNA"/>
</dbReference>
<proteinExistence type="predicted"/>
<evidence type="ECO:0000313" key="2">
    <source>
        <dbReference type="Proteomes" id="UP000036403"/>
    </source>
</evidence>
<comment type="caution">
    <text evidence="1">The sequence shown here is derived from an EMBL/GenBank/DDBJ whole genome shotgun (WGS) entry which is preliminary data.</text>
</comment>
<dbReference type="PANTHER" id="PTHR11439:SF483">
    <property type="entry name" value="PEPTIDE SYNTHASE GLIP-LIKE, PUTATIVE (AFU_ORTHOLOGUE AFUA_3G12920)-RELATED"/>
    <property type="match status" value="1"/>
</dbReference>
<accession>A0A0J7N2L1</accession>
<protein>
    <submittedName>
        <fullName evidence="1">Copia protein</fullName>
    </submittedName>
</protein>